<evidence type="ECO:0000256" key="2">
    <source>
        <dbReference type="SAM" id="Phobius"/>
    </source>
</evidence>
<protein>
    <submittedName>
        <fullName evidence="3">LPXTG cell wall anchor domain-containing protein</fullName>
    </submittedName>
</protein>
<gene>
    <name evidence="3" type="ORF">LP114_059</name>
</gene>
<reference evidence="3 4" key="1">
    <citation type="journal article" date="2014" name="Appl. Environ. Microbiol.">
        <title>Comparative genomic and morphological analysis of Listeria phages isolated from farm environments.</title>
        <authorList>
            <person name="Denes T."/>
            <person name="Vongkamjan K."/>
            <person name="Ackermann H.W."/>
            <person name="Moreno Switt A.I."/>
            <person name="Wiedmann M."/>
            <person name="den Bakker H.C."/>
        </authorList>
    </citation>
    <scope>NUCLEOTIDE SEQUENCE [LARGE SCALE GENOMIC DNA]</scope>
</reference>
<dbReference type="RefSeq" id="YP_009045113.1">
    <property type="nucleotide sequence ID" value="NC_024392.1"/>
</dbReference>
<name>A0A059T6A1_9CAUD</name>
<proteinExistence type="predicted"/>
<evidence type="ECO:0000313" key="3">
    <source>
        <dbReference type="EMBL" id="AHL18647.1"/>
    </source>
</evidence>
<evidence type="ECO:0000256" key="1">
    <source>
        <dbReference type="SAM" id="MobiDB-lite"/>
    </source>
</evidence>
<keyword evidence="4" id="KW-1185">Reference proteome</keyword>
<sequence length="278" mass="30816">MKKNSVSKLIVSSLVFGVLIFGGTQVKADENIPQVHAKEGTLITTDGKQLANDNDVYYIDGQQVEVIWDKESTGCKILDDTKTEIKNGEEVLTDYEWNPETMKEVNVKMSLDEKSGTWTYVAEDGQTWTSPDDWTAPFGGTEFTGTISVLKDCDTFVQVLTWDEIVAPVKEEPQQKPEPEKEPVKEPTKEEPQKEVVSENSEAPQKALTVQEPVKPKVKAVETSSQPKKVIQEVKASDSHKILAKTGDSNNKVMILLGVIFVCFGIGAICLAHFEPKE</sequence>
<accession>A0A059T6A1</accession>
<feature type="compositionally biased region" description="Basic and acidic residues" evidence="1">
    <location>
        <begin position="170"/>
        <end position="197"/>
    </location>
</feature>
<dbReference type="EMBL" id="KJ094021">
    <property type="protein sequence ID" value="AHL18647.1"/>
    <property type="molecule type" value="Genomic_DNA"/>
</dbReference>
<dbReference type="OrthoDB" id="7027at10239"/>
<dbReference type="Proteomes" id="UP000026991">
    <property type="component" value="Segment"/>
</dbReference>
<keyword evidence="2" id="KW-1133">Transmembrane helix</keyword>
<dbReference type="NCBIfam" id="TIGR01167">
    <property type="entry name" value="LPXTG_anchor"/>
    <property type="match status" value="1"/>
</dbReference>
<keyword evidence="2" id="KW-0812">Transmembrane</keyword>
<keyword evidence="2" id="KW-0472">Membrane</keyword>
<feature type="region of interest" description="Disordered" evidence="1">
    <location>
        <begin position="170"/>
        <end position="210"/>
    </location>
</feature>
<dbReference type="KEGG" id="vg:19736231"/>
<organism evidence="3 4">
    <name type="scientific">Listeria phage LP-114</name>
    <dbReference type="NCBI Taxonomy" id="1458857"/>
    <lineage>
        <taxon>Viruses</taxon>
        <taxon>Duplodnaviria</taxon>
        <taxon>Heunggongvirae</taxon>
        <taxon>Uroviricota</taxon>
        <taxon>Caudoviricetes</taxon>
        <taxon>Homburgvirus</taxon>
        <taxon>Homburgvirus LP114</taxon>
    </lineage>
</organism>
<dbReference type="GeneID" id="19736231"/>
<feature type="transmembrane region" description="Helical" evidence="2">
    <location>
        <begin position="253"/>
        <end position="274"/>
    </location>
</feature>
<evidence type="ECO:0000313" key="4">
    <source>
        <dbReference type="Proteomes" id="UP000026991"/>
    </source>
</evidence>